<feature type="region of interest" description="Disordered" evidence="1">
    <location>
        <begin position="1"/>
        <end position="27"/>
    </location>
</feature>
<accession>A0ABQ3QAK3</accession>
<keyword evidence="3" id="KW-1185">Reference proteome</keyword>
<organism evidence="2 3">
    <name type="scientific">Streptomyces daghestanicus</name>
    <dbReference type="NCBI Taxonomy" id="66885"/>
    <lineage>
        <taxon>Bacteria</taxon>
        <taxon>Bacillati</taxon>
        <taxon>Actinomycetota</taxon>
        <taxon>Actinomycetes</taxon>
        <taxon>Kitasatosporales</taxon>
        <taxon>Streptomycetaceae</taxon>
        <taxon>Streptomyces</taxon>
    </lineage>
</organism>
<dbReference type="EMBL" id="BNDX01000016">
    <property type="protein sequence ID" value="GHI34279.1"/>
    <property type="molecule type" value="Genomic_DNA"/>
</dbReference>
<reference evidence="2" key="1">
    <citation type="submission" date="2024-05" db="EMBL/GenBank/DDBJ databases">
        <title>Whole genome shotgun sequence of Streptomyces daghestanicus NBRC 12762.</title>
        <authorList>
            <person name="Komaki H."/>
            <person name="Tamura T."/>
        </authorList>
    </citation>
    <scope>NUCLEOTIDE SEQUENCE</scope>
    <source>
        <strain evidence="2">NBRC 12762</strain>
    </source>
</reference>
<sequence>MRAAMASWAKAPASESSVGAPPTPLPEALTLRPGGIAGPPSMERISEAAAPVTMRTGCVATQESSAVMARKGFTGGGFVGALRAVRGSGPGAALQVAPYPRVGGFGYCVVIK</sequence>
<comment type="caution">
    <text evidence="2">The sequence shown here is derived from an EMBL/GenBank/DDBJ whole genome shotgun (WGS) entry which is preliminary data.</text>
</comment>
<protein>
    <submittedName>
        <fullName evidence="2">Uncharacterized protein</fullName>
    </submittedName>
</protein>
<evidence type="ECO:0000313" key="3">
    <source>
        <dbReference type="Proteomes" id="UP001052655"/>
    </source>
</evidence>
<gene>
    <name evidence="2" type="ORF">Sdagh_60090</name>
</gene>
<name>A0ABQ3QAK3_9ACTN</name>
<evidence type="ECO:0000256" key="1">
    <source>
        <dbReference type="SAM" id="MobiDB-lite"/>
    </source>
</evidence>
<proteinExistence type="predicted"/>
<dbReference type="Proteomes" id="UP001052655">
    <property type="component" value="Unassembled WGS sequence"/>
</dbReference>
<feature type="compositionally biased region" description="Low complexity" evidence="1">
    <location>
        <begin position="1"/>
        <end position="13"/>
    </location>
</feature>
<evidence type="ECO:0000313" key="2">
    <source>
        <dbReference type="EMBL" id="GHI34279.1"/>
    </source>
</evidence>